<accession>A0A9Q3FSK5</accession>
<evidence type="ECO:0000313" key="1">
    <source>
        <dbReference type="EMBL" id="MBW0545418.1"/>
    </source>
</evidence>
<name>A0A9Q3FSK5_9BASI</name>
<evidence type="ECO:0000313" key="2">
    <source>
        <dbReference type="Proteomes" id="UP000765509"/>
    </source>
</evidence>
<sequence>MAQFGMLQYPWRVGNPFKIGPRRTSTSPTAYGLWAIKNQKWPKMARFQDFEKVSIGLQGPVLSHMVPKCPLKTIWDQYFNNCGYKTPVQICILKDLVQEETSRCYGRFLGVARHSYSHYSPFFKLETIVASVLGFSPWPPTLLDLKQIKTPGRKITQERK</sequence>
<comment type="caution">
    <text evidence="1">The sequence shown here is derived from an EMBL/GenBank/DDBJ whole genome shotgun (WGS) entry which is preliminary data.</text>
</comment>
<keyword evidence="2" id="KW-1185">Reference proteome</keyword>
<protein>
    <submittedName>
        <fullName evidence="1">Uncharacterized protein</fullName>
    </submittedName>
</protein>
<dbReference type="EMBL" id="AVOT02050325">
    <property type="protein sequence ID" value="MBW0545418.1"/>
    <property type="molecule type" value="Genomic_DNA"/>
</dbReference>
<gene>
    <name evidence="1" type="ORF">O181_085133</name>
</gene>
<dbReference type="Proteomes" id="UP000765509">
    <property type="component" value="Unassembled WGS sequence"/>
</dbReference>
<reference evidence="1" key="1">
    <citation type="submission" date="2021-03" db="EMBL/GenBank/DDBJ databases">
        <title>Draft genome sequence of rust myrtle Austropuccinia psidii MF-1, a brazilian biotype.</title>
        <authorList>
            <person name="Quecine M.C."/>
            <person name="Pachon D.M.R."/>
            <person name="Bonatelli M.L."/>
            <person name="Correr F.H."/>
            <person name="Franceschini L.M."/>
            <person name="Leite T.F."/>
            <person name="Margarido G.R.A."/>
            <person name="Almeida C.A."/>
            <person name="Ferrarezi J.A."/>
            <person name="Labate C.A."/>
        </authorList>
    </citation>
    <scope>NUCLEOTIDE SEQUENCE</scope>
    <source>
        <strain evidence="1">MF-1</strain>
    </source>
</reference>
<proteinExistence type="predicted"/>
<dbReference type="AlphaFoldDB" id="A0A9Q3FSK5"/>
<organism evidence="1 2">
    <name type="scientific">Austropuccinia psidii MF-1</name>
    <dbReference type="NCBI Taxonomy" id="1389203"/>
    <lineage>
        <taxon>Eukaryota</taxon>
        <taxon>Fungi</taxon>
        <taxon>Dikarya</taxon>
        <taxon>Basidiomycota</taxon>
        <taxon>Pucciniomycotina</taxon>
        <taxon>Pucciniomycetes</taxon>
        <taxon>Pucciniales</taxon>
        <taxon>Sphaerophragmiaceae</taxon>
        <taxon>Austropuccinia</taxon>
    </lineage>
</organism>